<organism evidence="4 5">
    <name type="scientific">Sphingomonas echinoides</name>
    <dbReference type="NCBI Taxonomy" id="59803"/>
    <lineage>
        <taxon>Bacteria</taxon>
        <taxon>Pseudomonadati</taxon>
        <taxon>Pseudomonadota</taxon>
        <taxon>Alphaproteobacteria</taxon>
        <taxon>Sphingomonadales</taxon>
        <taxon>Sphingomonadaceae</taxon>
        <taxon>Sphingomonas</taxon>
    </lineage>
</organism>
<dbReference type="PANTHER" id="PTHR42693:SF53">
    <property type="entry name" value="ENDO-4-O-SULFATASE"/>
    <property type="match status" value="1"/>
</dbReference>
<dbReference type="SUPFAM" id="SSF53649">
    <property type="entry name" value="Alkaline phosphatase-like"/>
    <property type="match status" value="1"/>
</dbReference>
<dbReference type="PANTHER" id="PTHR42693">
    <property type="entry name" value="ARYLSULFATASE FAMILY MEMBER"/>
    <property type="match status" value="1"/>
</dbReference>
<keyword evidence="5" id="KW-1185">Reference proteome</keyword>
<evidence type="ECO:0000313" key="5">
    <source>
        <dbReference type="Proteomes" id="UP001279660"/>
    </source>
</evidence>
<keyword evidence="2" id="KW-0378">Hydrolase</keyword>
<name>A0ABU4PMR2_9SPHN</name>
<dbReference type="InterPro" id="IPR000917">
    <property type="entry name" value="Sulfatase_N"/>
</dbReference>
<dbReference type="Proteomes" id="UP001279660">
    <property type="component" value="Unassembled WGS sequence"/>
</dbReference>
<gene>
    <name evidence="4" type="ORF">SIL82_14250</name>
</gene>
<evidence type="ECO:0000256" key="2">
    <source>
        <dbReference type="ARBA" id="ARBA00022801"/>
    </source>
</evidence>
<protein>
    <submittedName>
        <fullName evidence="4">Sulfatase-like hydrolase/transferase</fullName>
    </submittedName>
</protein>
<dbReference type="EMBL" id="JAWXXV010000001">
    <property type="protein sequence ID" value="MDX5985416.1"/>
    <property type="molecule type" value="Genomic_DNA"/>
</dbReference>
<comment type="caution">
    <text evidence="4">The sequence shown here is derived from an EMBL/GenBank/DDBJ whole genome shotgun (WGS) entry which is preliminary data.</text>
</comment>
<accession>A0ABU4PMR2</accession>
<evidence type="ECO:0000313" key="4">
    <source>
        <dbReference type="EMBL" id="MDX5985416.1"/>
    </source>
</evidence>
<dbReference type="InterPro" id="IPR050738">
    <property type="entry name" value="Sulfatase"/>
</dbReference>
<dbReference type="Pfam" id="PF00884">
    <property type="entry name" value="Sulfatase"/>
    <property type="match status" value="1"/>
</dbReference>
<sequence>MKSADGTSTTRPNILLITCDQYRFPRFCYGPDGGFVEPLKQILGFQGEIDDTNPYAKFFPGLLRLRRNAVVLRNHTIAASACTPSRTVIYTGQYGTKTGVTQTDGLFKNGDSPNFPWLEVGGIPTLGTWMREAGYSTHYFGKWHISNPPDHSLDRYGFDDWEESYPEPHGAQPNNLGVYRDVGFTDSACTFLRRKGLGANYNYAYAQMEAVDPSTTGPDTSKIPPWFAVASFANPHDIATYPGVIAQALPNDDPNAKGATQSIFGPLTVPKAGDLSLPPTPGTMTIPLNPEDFAQLCAHASPTQDESLLDKPTCQHEMAYKVGLALAAKGGFNLVNGLVSAAASAGLSGDNDLADPEQELERRMAAAVAASLKSCIPFQLSDDPARNSVQFLQLYAWLHAVVDVHVNAVLDALEQSGQAENTIVLFLSDHGEYGAAHGMMIEKWHAAYQEAVHVPVVVRFPEASASGTAPTAPDPAQIDALTSHIDILPTILGLAGVTAEERRTIAQRLALNRPVPPLPGVDLSTMIQEAADGKTKFAPITDPDGLPREGVLFITDDEITEPLPPARTATERHSYEEFAVYKKVVDAVTNPPGGKPGVVLLPGAIKQPNHVRCVRTPDYKLARYFDPSGVVPQEWEMYDLANDPIEAINLVEVGTTPPRARSGSPDLQRVVDHLAALLARLEKRDL</sequence>
<dbReference type="Gene3D" id="3.40.720.10">
    <property type="entry name" value="Alkaline Phosphatase, subunit A"/>
    <property type="match status" value="3"/>
</dbReference>
<comment type="similarity">
    <text evidence="1">Belongs to the sulfatase family.</text>
</comment>
<feature type="domain" description="Sulfatase N-terminal" evidence="3">
    <location>
        <begin position="12"/>
        <end position="497"/>
    </location>
</feature>
<evidence type="ECO:0000259" key="3">
    <source>
        <dbReference type="Pfam" id="PF00884"/>
    </source>
</evidence>
<proteinExistence type="inferred from homology"/>
<dbReference type="RefSeq" id="WP_010408153.1">
    <property type="nucleotide sequence ID" value="NZ_JAWXXV010000001.1"/>
</dbReference>
<dbReference type="InterPro" id="IPR017850">
    <property type="entry name" value="Alkaline_phosphatase_core_sf"/>
</dbReference>
<evidence type="ECO:0000256" key="1">
    <source>
        <dbReference type="ARBA" id="ARBA00008779"/>
    </source>
</evidence>
<reference evidence="4 5" key="1">
    <citation type="submission" date="2023-11" db="EMBL/GenBank/DDBJ databases">
        <title>MicrobeMod: A computational toolkit for identifying prokaryotic methylation and restriction-modification with nanopore sequencing.</title>
        <authorList>
            <person name="Crits-Christoph A."/>
            <person name="Kang S.C."/>
            <person name="Lee H."/>
            <person name="Ostrov N."/>
        </authorList>
    </citation>
    <scope>NUCLEOTIDE SEQUENCE [LARGE SCALE GENOMIC DNA]</scope>
    <source>
        <strain evidence="4 5">ATCC 14820</strain>
    </source>
</reference>